<evidence type="ECO:0000259" key="9">
    <source>
        <dbReference type="Pfam" id="PF00582"/>
    </source>
</evidence>
<evidence type="ECO:0000256" key="1">
    <source>
        <dbReference type="ARBA" id="ARBA00004141"/>
    </source>
</evidence>
<dbReference type="EMBL" id="JAOPKB010000001">
    <property type="protein sequence ID" value="MCU4971449.1"/>
    <property type="molecule type" value="Genomic_DNA"/>
</dbReference>
<comment type="caution">
    <text evidence="11">The sequence shown here is derived from an EMBL/GenBank/DDBJ whole genome shotgun (WGS) entry which is preliminary data.</text>
</comment>
<dbReference type="RefSeq" id="WP_338002248.1">
    <property type="nucleotide sequence ID" value="NZ_JAOPKA010000001.1"/>
</dbReference>
<keyword evidence="6" id="KW-0406">Ion transport</keyword>
<feature type="transmembrane region" description="Helical" evidence="8">
    <location>
        <begin position="123"/>
        <end position="142"/>
    </location>
</feature>
<keyword evidence="4 8" id="KW-0812">Transmembrane</keyword>
<gene>
    <name evidence="12" type="ORF">OB955_01670</name>
    <name evidence="11" type="ORF">OB960_03275</name>
</gene>
<dbReference type="SUPFAM" id="SSF52402">
    <property type="entry name" value="Adenine nucleotide alpha hydrolases-like"/>
    <property type="match status" value="1"/>
</dbReference>
<dbReference type="GO" id="GO:0015297">
    <property type="term" value="F:antiporter activity"/>
    <property type="evidence" value="ECO:0007669"/>
    <property type="project" value="UniProtKB-KW"/>
</dbReference>
<name>A0AAP2YWS0_9EURY</name>
<dbReference type="AlphaFoldDB" id="A0AAP2YWS0"/>
<evidence type="ECO:0000313" key="14">
    <source>
        <dbReference type="Proteomes" id="UP001321018"/>
    </source>
</evidence>
<dbReference type="InterPro" id="IPR006016">
    <property type="entry name" value="UspA"/>
</dbReference>
<keyword evidence="7 8" id="KW-0472">Membrane</keyword>
<feature type="transmembrane region" description="Helical" evidence="8">
    <location>
        <begin position="154"/>
        <end position="174"/>
    </location>
</feature>
<dbReference type="Pfam" id="PF00582">
    <property type="entry name" value="Usp"/>
    <property type="match status" value="1"/>
</dbReference>
<feature type="transmembrane region" description="Helical" evidence="8">
    <location>
        <begin position="94"/>
        <end position="117"/>
    </location>
</feature>
<dbReference type="GO" id="GO:1902600">
    <property type="term" value="P:proton transmembrane transport"/>
    <property type="evidence" value="ECO:0007669"/>
    <property type="project" value="InterPro"/>
</dbReference>
<dbReference type="Gene3D" id="3.40.50.620">
    <property type="entry name" value="HUPs"/>
    <property type="match status" value="1"/>
</dbReference>
<evidence type="ECO:0000313" key="11">
    <source>
        <dbReference type="EMBL" id="MCU4740417.1"/>
    </source>
</evidence>
<evidence type="ECO:0000256" key="7">
    <source>
        <dbReference type="ARBA" id="ARBA00023136"/>
    </source>
</evidence>
<dbReference type="InterPro" id="IPR038770">
    <property type="entry name" value="Na+/solute_symporter_sf"/>
</dbReference>
<feature type="transmembrane region" description="Helical" evidence="8">
    <location>
        <begin position="302"/>
        <end position="329"/>
    </location>
</feature>
<proteinExistence type="predicted"/>
<comment type="subcellular location">
    <subcellularLocation>
        <location evidence="1">Membrane</location>
        <topology evidence="1">Multi-pass membrane protein</topology>
    </subcellularLocation>
</comment>
<feature type="transmembrane region" description="Helical" evidence="8">
    <location>
        <begin position="225"/>
        <end position="252"/>
    </location>
</feature>
<dbReference type="InterPro" id="IPR014729">
    <property type="entry name" value="Rossmann-like_a/b/a_fold"/>
</dbReference>
<feature type="domain" description="Cation/H+ exchanger transmembrane" evidence="10">
    <location>
        <begin position="22"/>
        <end position="381"/>
    </location>
</feature>
<reference evidence="11 13" key="1">
    <citation type="submission" date="2022-09" db="EMBL/GenBank/DDBJ databases">
        <title>Enrichment on poylsaccharides allowed isolation of novel metabolic and taxonomic groups of Haloarchaea.</title>
        <authorList>
            <person name="Sorokin D.Y."/>
            <person name="Elcheninov A.G."/>
            <person name="Khizhniak T.V."/>
            <person name="Kolganova T.V."/>
            <person name="Kublanov I.V."/>
        </authorList>
    </citation>
    <scope>NUCLEOTIDE SEQUENCE</scope>
    <source>
        <strain evidence="12 13">AArc-m2/3/4</strain>
        <strain evidence="11">AArc-xg1-1</strain>
    </source>
</reference>
<keyword evidence="5 8" id="KW-1133">Transmembrane helix</keyword>
<feature type="transmembrane region" description="Helical" evidence="8">
    <location>
        <begin position="272"/>
        <end position="290"/>
    </location>
</feature>
<evidence type="ECO:0000256" key="8">
    <source>
        <dbReference type="SAM" id="Phobius"/>
    </source>
</evidence>
<dbReference type="PANTHER" id="PTHR43562:SF4">
    <property type="entry name" value="NA(+)_H(+) ANTIPORTER NHAS5"/>
    <property type="match status" value="1"/>
</dbReference>
<dbReference type="PANTHER" id="PTHR43562">
    <property type="entry name" value="NAPA-TYPE SODIUM/HYDROGEN ANTIPORTER"/>
    <property type="match status" value="1"/>
</dbReference>
<evidence type="ECO:0000256" key="4">
    <source>
        <dbReference type="ARBA" id="ARBA00022692"/>
    </source>
</evidence>
<dbReference type="Proteomes" id="UP001320972">
    <property type="component" value="Unassembled WGS sequence"/>
</dbReference>
<dbReference type="Proteomes" id="UP001321018">
    <property type="component" value="Unassembled WGS sequence"/>
</dbReference>
<feature type="transmembrane region" description="Helical" evidence="8">
    <location>
        <begin position="335"/>
        <end position="358"/>
    </location>
</feature>
<dbReference type="Pfam" id="PF00999">
    <property type="entry name" value="Na_H_Exchanger"/>
    <property type="match status" value="1"/>
</dbReference>
<dbReference type="GO" id="GO:0016020">
    <property type="term" value="C:membrane"/>
    <property type="evidence" value="ECO:0007669"/>
    <property type="project" value="UniProtKB-SubCell"/>
</dbReference>
<evidence type="ECO:0000259" key="10">
    <source>
        <dbReference type="Pfam" id="PF00999"/>
    </source>
</evidence>
<feature type="transmembrane region" description="Helical" evidence="8">
    <location>
        <begin position="63"/>
        <end position="82"/>
    </location>
</feature>
<accession>A0AAP2YWS0</accession>
<feature type="transmembrane region" description="Helical" evidence="8">
    <location>
        <begin position="6"/>
        <end position="31"/>
    </location>
</feature>
<evidence type="ECO:0000256" key="6">
    <source>
        <dbReference type="ARBA" id="ARBA00023065"/>
    </source>
</evidence>
<evidence type="ECO:0000256" key="5">
    <source>
        <dbReference type="ARBA" id="ARBA00022989"/>
    </source>
</evidence>
<organism evidence="11 14">
    <name type="scientific">Natronoglomus mannanivorans</name>
    <dbReference type="NCBI Taxonomy" id="2979990"/>
    <lineage>
        <taxon>Archaea</taxon>
        <taxon>Methanobacteriati</taxon>
        <taxon>Methanobacteriota</taxon>
        <taxon>Stenosarchaea group</taxon>
        <taxon>Halobacteria</taxon>
        <taxon>Halobacteriales</taxon>
        <taxon>Natrialbaceae</taxon>
        <taxon>Natronoglomus</taxon>
    </lineage>
</organism>
<feature type="transmembrane region" description="Helical" evidence="8">
    <location>
        <begin position="365"/>
        <end position="384"/>
    </location>
</feature>
<evidence type="ECO:0000256" key="3">
    <source>
        <dbReference type="ARBA" id="ARBA00022449"/>
    </source>
</evidence>
<evidence type="ECO:0000313" key="12">
    <source>
        <dbReference type="EMBL" id="MCU4971449.1"/>
    </source>
</evidence>
<dbReference type="InterPro" id="IPR006153">
    <property type="entry name" value="Cation/H_exchanger_TM"/>
</dbReference>
<dbReference type="Gene3D" id="1.20.1530.20">
    <property type="match status" value="1"/>
</dbReference>
<keyword evidence="2" id="KW-0813">Transport</keyword>
<evidence type="ECO:0000313" key="13">
    <source>
        <dbReference type="Proteomes" id="UP001320972"/>
    </source>
</evidence>
<evidence type="ECO:0000256" key="2">
    <source>
        <dbReference type="ARBA" id="ARBA00022448"/>
    </source>
</evidence>
<feature type="transmembrane region" description="Helical" evidence="8">
    <location>
        <begin position="38"/>
        <end position="57"/>
    </location>
</feature>
<dbReference type="EMBL" id="JAOPKA010000001">
    <property type="protein sequence ID" value="MCU4740417.1"/>
    <property type="molecule type" value="Genomic_DNA"/>
</dbReference>
<feature type="transmembrane region" description="Helical" evidence="8">
    <location>
        <begin position="186"/>
        <end position="205"/>
    </location>
</feature>
<sequence>MISDGLGIPITDSVAIFWLAIVVFLVAPLVLDRYRLPGIVGIIIAGATIGPNGLGILERGETIVLLGEVGLLYLMFVAGLEIDFARFVETRERSLVFGLLSFLIPQAVGTAAGMVLLGMSFPAASLFASIFASHTLLAFPVVSRLGLTDNESITATIGGTIVTDTIALLVLAVVVAAEVGTLDATFWFQLVLGVSTFFLGVWLVVPPLSRWFFRTVTQESSLEYLFVLAVAFGSAFLAMVAGIEAIVGAFLAGLALNRQIPHHGPLMNRIEFVGNALFIPFFLLSVGMLVDVRVLLEGWETLLVSTILVVAVLATKWAAAWATGAAFGYSESERMTMFGLSLGQAAAALAIVLVGYDVGLFGESVLNGTIVMILVVSVLSPAIVERYGREVIRTTGREEVTEDRLQRILVPSSATAEHRRGLFDLAFAIRETETGLDAAPLYALTVVQPSPTVEADVAAAEADLEETVAYAAGAAVPVVTQTRIDHNVASGVLRATVENRISTVVVGWDGAASRGQRVFGEVIDQVLVGTDRLVLVSRVREPISTTTEVTVVLPPGIEYNQGFDEAIRQIKRIASDVGASIRAVAVDDDGEPTRPLKASASESTVEEAFDAVEPEVPTQFETTNWERLTDRLAERTGRSQLIVVVSARRNALGWHPELRTLPKRISGLTDGNFVIVYPARGERDDRQFLEMR</sequence>
<keyword evidence="3" id="KW-0050">Antiport</keyword>
<feature type="domain" description="UspA" evidence="9">
    <location>
        <begin position="406"/>
        <end position="536"/>
    </location>
</feature>
<protein>
    <submittedName>
        <fullName evidence="11">Cation:proton antiporter</fullName>
    </submittedName>
</protein>
<keyword evidence="13" id="KW-1185">Reference proteome</keyword>